<gene>
    <name evidence="2" type="ORF">RM697_01540</name>
</gene>
<keyword evidence="1" id="KW-0812">Transmembrane</keyword>
<evidence type="ECO:0000313" key="2">
    <source>
        <dbReference type="EMBL" id="MDT0557310.1"/>
    </source>
</evidence>
<name>A0ABU2YHQ4_9FLAO</name>
<evidence type="ECO:0008006" key="4">
    <source>
        <dbReference type="Google" id="ProtNLM"/>
    </source>
</evidence>
<keyword evidence="1" id="KW-0472">Membrane</keyword>
<evidence type="ECO:0000313" key="3">
    <source>
        <dbReference type="Proteomes" id="UP001259492"/>
    </source>
</evidence>
<dbReference type="EMBL" id="JAVRIA010000001">
    <property type="protein sequence ID" value="MDT0557310.1"/>
    <property type="molecule type" value="Genomic_DNA"/>
</dbReference>
<dbReference type="Proteomes" id="UP001259492">
    <property type="component" value="Unassembled WGS sequence"/>
</dbReference>
<proteinExistence type="predicted"/>
<dbReference type="RefSeq" id="WP_311426081.1">
    <property type="nucleotide sequence ID" value="NZ_JAVRIA010000001.1"/>
</dbReference>
<accession>A0ABU2YHQ4</accession>
<keyword evidence="1" id="KW-1133">Transmembrane helix</keyword>
<organism evidence="2 3">
    <name type="scientific">Microcosmobacter mediterraneus</name>
    <dbReference type="NCBI Taxonomy" id="3075607"/>
    <lineage>
        <taxon>Bacteria</taxon>
        <taxon>Pseudomonadati</taxon>
        <taxon>Bacteroidota</taxon>
        <taxon>Flavobacteriia</taxon>
        <taxon>Flavobacteriales</taxon>
        <taxon>Flavobacteriaceae</taxon>
        <taxon>Microcosmobacter</taxon>
    </lineage>
</organism>
<sequence>MINKDLHNIKTTGFKTPDNYFESLDDKVLKSLNSKPKLKDSMRSGFKVPDDYFNTLEDHVISKVSSDQSKVVNLFNRKNLLYISGIAAALVLMFSIFTSKEETFEIDSEMVELYLEEQDLGTYELASLLNEVQLLDEDFSIIEEQINESDLESYLLDNVNIQDIIEQ</sequence>
<evidence type="ECO:0000256" key="1">
    <source>
        <dbReference type="SAM" id="Phobius"/>
    </source>
</evidence>
<comment type="caution">
    <text evidence="2">The sequence shown here is derived from an EMBL/GenBank/DDBJ whole genome shotgun (WGS) entry which is preliminary data.</text>
</comment>
<protein>
    <recommendedName>
        <fullName evidence="4">Anti sigma-E protein RseA N-terminal domain-containing protein</fullName>
    </recommendedName>
</protein>
<reference evidence="2 3" key="1">
    <citation type="submission" date="2023-09" db="EMBL/GenBank/DDBJ databases">
        <authorList>
            <person name="Rey-Velasco X."/>
        </authorList>
    </citation>
    <scope>NUCLEOTIDE SEQUENCE [LARGE SCALE GENOMIC DNA]</scope>
    <source>
        <strain evidence="2 3">W332</strain>
    </source>
</reference>
<feature type="transmembrane region" description="Helical" evidence="1">
    <location>
        <begin position="80"/>
        <end position="98"/>
    </location>
</feature>
<keyword evidence="3" id="KW-1185">Reference proteome</keyword>